<dbReference type="GO" id="GO:0052908">
    <property type="term" value="F:16S rRNA (adenine(1518)-N(6)/adenine(1519)-N(6))-dimethyltransferase activity"/>
    <property type="evidence" value="ECO:0007669"/>
    <property type="project" value="UniProtKB-EC"/>
</dbReference>
<feature type="binding site" evidence="7 8">
    <location>
        <position position="71"/>
    </location>
    <ligand>
        <name>S-adenosyl-L-methionine</name>
        <dbReference type="ChEBI" id="CHEBI:59789"/>
    </ligand>
</feature>
<evidence type="ECO:0000256" key="3">
    <source>
        <dbReference type="ARBA" id="ARBA00022603"/>
    </source>
</evidence>
<keyword evidence="2 7" id="KW-0698">rRNA processing</keyword>
<comment type="subcellular location">
    <subcellularLocation>
        <location evidence="7">Cytoplasm</location>
    </subcellularLocation>
</comment>
<reference evidence="10 11" key="1">
    <citation type="submission" date="2016-11" db="EMBL/GenBank/DDBJ databases">
        <authorList>
            <person name="Jaros S."/>
            <person name="Januszkiewicz K."/>
            <person name="Wedrychowicz H."/>
        </authorList>
    </citation>
    <scope>NUCLEOTIDE SEQUENCE [LARGE SCALE GENOMIC DNA]</scope>
    <source>
        <strain evidence="10 11">GAS95</strain>
    </source>
</reference>
<accession>A0A1N6L3Z2</accession>
<evidence type="ECO:0000256" key="8">
    <source>
        <dbReference type="PROSITE-ProRule" id="PRU01026"/>
    </source>
</evidence>
<evidence type="ECO:0000256" key="4">
    <source>
        <dbReference type="ARBA" id="ARBA00022679"/>
    </source>
</evidence>
<dbReference type="GO" id="GO:0005829">
    <property type="term" value="C:cytosol"/>
    <property type="evidence" value="ECO:0007669"/>
    <property type="project" value="TreeGrafter"/>
</dbReference>
<dbReference type="RefSeq" id="WP_074300767.1">
    <property type="nucleotide sequence ID" value="NZ_FSRU01000002.1"/>
</dbReference>
<dbReference type="Pfam" id="PF00398">
    <property type="entry name" value="RrnaAD"/>
    <property type="match status" value="1"/>
</dbReference>
<evidence type="ECO:0000256" key="1">
    <source>
        <dbReference type="ARBA" id="ARBA00022490"/>
    </source>
</evidence>
<dbReference type="InterPro" id="IPR029063">
    <property type="entry name" value="SAM-dependent_MTases_sf"/>
</dbReference>
<keyword evidence="11" id="KW-1185">Reference proteome</keyword>
<keyword evidence="3 7" id="KW-0489">Methyltransferase</keyword>
<dbReference type="AlphaFoldDB" id="A0A1N6L3Z2"/>
<dbReference type="Proteomes" id="UP000185151">
    <property type="component" value="Unassembled WGS sequence"/>
</dbReference>
<keyword evidence="4 7" id="KW-0808">Transferase</keyword>
<dbReference type="InterPro" id="IPR023165">
    <property type="entry name" value="rRNA_Ade_diMease-like_C"/>
</dbReference>
<evidence type="ECO:0000256" key="6">
    <source>
        <dbReference type="ARBA" id="ARBA00022884"/>
    </source>
</evidence>
<dbReference type="PROSITE" id="PS51689">
    <property type="entry name" value="SAM_RNA_A_N6_MT"/>
    <property type="match status" value="1"/>
</dbReference>
<comment type="similarity">
    <text evidence="7">Belongs to the class I-like SAM-binding methyltransferase superfamily. rRNA adenine N(6)-methyltransferase family. RsmA subfamily.</text>
</comment>
<name>A0A1N6L3Z2_9BURK</name>
<evidence type="ECO:0000256" key="2">
    <source>
        <dbReference type="ARBA" id="ARBA00022552"/>
    </source>
</evidence>
<evidence type="ECO:0000313" key="11">
    <source>
        <dbReference type="Proteomes" id="UP000185151"/>
    </source>
</evidence>
<keyword evidence="1 7" id="KW-0963">Cytoplasm</keyword>
<evidence type="ECO:0000256" key="5">
    <source>
        <dbReference type="ARBA" id="ARBA00022691"/>
    </source>
</evidence>
<dbReference type="SMART" id="SM00650">
    <property type="entry name" value="rADc"/>
    <property type="match status" value="1"/>
</dbReference>
<proteinExistence type="inferred from homology"/>
<keyword evidence="5 7" id="KW-0949">S-adenosyl-L-methionine</keyword>
<dbReference type="EMBL" id="FSRU01000002">
    <property type="protein sequence ID" value="SIO63485.1"/>
    <property type="molecule type" value="Genomic_DNA"/>
</dbReference>
<comment type="function">
    <text evidence="7">Specifically dimethylates two adjacent adenosines (A1518 and A1519) in the loop of a conserved hairpin near the 3'-end of 16S rRNA in the 30S particle. May play a critical role in biogenesis of 30S subunits.</text>
</comment>
<dbReference type="SUPFAM" id="SSF53335">
    <property type="entry name" value="S-adenosyl-L-methionine-dependent methyltransferases"/>
    <property type="match status" value="1"/>
</dbReference>
<dbReference type="InterPro" id="IPR020598">
    <property type="entry name" value="rRNA_Ade_methylase_Trfase_N"/>
</dbReference>
<evidence type="ECO:0000313" key="10">
    <source>
        <dbReference type="EMBL" id="SIO63485.1"/>
    </source>
</evidence>
<organism evidence="10 11">
    <name type="scientific">Paraburkholderia phenazinium</name>
    <dbReference type="NCBI Taxonomy" id="60549"/>
    <lineage>
        <taxon>Bacteria</taxon>
        <taxon>Pseudomonadati</taxon>
        <taxon>Pseudomonadota</taxon>
        <taxon>Betaproteobacteria</taxon>
        <taxon>Burkholderiales</taxon>
        <taxon>Burkholderiaceae</taxon>
        <taxon>Paraburkholderia</taxon>
    </lineage>
</organism>
<dbReference type="HAMAP" id="MF_00607">
    <property type="entry name" value="16SrRNA_methyltr_A"/>
    <property type="match status" value="1"/>
</dbReference>
<dbReference type="PANTHER" id="PTHR11727">
    <property type="entry name" value="DIMETHYLADENOSINE TRANSFERASE"/>
    <property type="match status" value="1"/>
</dbReference>
<dbReference type="FunFam" id="1.10.8.100:FF:000001">
    <property type="entry name" value="Ribosomal RNA small subunit methyltransferase A"/>
    <property type="match status" value="1"/>
</dbReference>
<dbReference type="InterPro" id="IPR011530">
    <property type="entry name" value="rRNA_adenine_dimethylase"/>
</dbReference>
<dbReference type="NCBIfam" id="TIGR00755">
    <property type="entry name" value="ksgA"/>
    <property type="match status" value="1"/>
</dbReference>
<dbReference type="OrthoDB" id="9814755at2"/>
<feature type="binding site" evidence="7 8">
    <location>
        <position position="123"/>
    </location>
    <ligand>
        <name>S-adenosyl-L-methionine</name>
        <dbReference type="ChEBI" id="CHEBI:59789"/>
    </ligand>
</feature>
<dbReference type="Gene3D" id="3.40.50.150">
    <property type="entry name" value="Vaccinia Virus protein VP39"/>
    <property type="match status" value="1"/>
</dbReference>
<evidence type="ECO:0000259" key="9">
    <source>
        <dbReference type="SMART" id="SM00650"/>
    </source>
</evidence>
<comment type="catalytic activity">
    <reaction evidence="7">
        <text>adenosine(1518)/adenosine(1519) in 16S rRNA + 4 S-adenosyl-L-methionine = N(6)-dimethyladenosine(1518)/N(6)-dimethyladenosine(1519) in 16S rRNA + 4 S-adenosyl-L-homocysteine + 4 H(+)</text>
        <dbReference type="Rhea" id="RHEA:19609"/>
        <dbReference type="Rhea" id="RHEA-COMP:10232"/>
        <dbReference type="Rhea" id="RHEA-COMP:10233"/>
        <dbReference type="ChEBI" id="CHEBI:15378"/>
        <dbReference type="ChEBI" id="CHEBI:57856"/>
        <dbReference type="ChEBI" id="CHEBI:59789"/>
        <dbReference type="ChEBI" id="CHEBI:74411"/>
        <dbReference type="ChEBI" id="CHEBI:74493"/>
        <dbReference type="EC" id="2.1.1.182"/>
    </reaction>
</comment>
<dbReference type="PANTHER" id="PTHR11727:SF7">
    <property type="entry name" value="DIMETHYLADENOSINE TRANSFERASE-RELATED"/>
    <property type="match status" value="1"/>
</dbReference>
<dbReference type="InterPro" id="IPR001737">
    <property type="entry name" value="KsgA/Erm"/>
</dbReference>
<feature type="domain" description="Ribosomal RNA adenine methylase transferase N-terminal" evidence="9">
    <location>
        <begin position="26"/>
        <end position="208"/>
    </location>
</feature>
<feature type="binding site" evidence="7 8">
    <location>
        <position position="46"/>
    </location>
    <ligand>
        <name>S-adenosyl-L-methionine</name>
        <dbReference type="ChEBI" id="CHEBI:59789"/>
    </ligand>
</feature>
<dbReference type="Gene3D" id="1.10.8.100">
    <property type="entry name" value="Ribosomal RNA adenine dimethylase-like, domain 2"/>
    <property type="match status" value="1"/>
</dbReference>
<sequence length="289" mass="32101">MSTSRQHQGHFARKRFGQNFLVDMGVIDSIVNVIRPQRGERMVEIGPGLGALTEPLIERLATPESPLHAVELDRDLIVRLKKKFGDLLELHSGDALDFDFASLAASDASSASEGKPTLRIVGNLPYNISSPLLFHLTAFAHCVIDQHFMLQNEVVERMVAEPGSKAFSRLSVMLQYRYVIDKQLDVPPEAFQPPPKVDSAIVRMIPFAPHELPEVDERVLGEVVTAAFSQRRKMLRNTLAAFRDRVDFEALGFDLQRRAEDVPVAEYVKVAQIVAGAAPRGARPEAAQD</sequence>
<feature type="binding site" evidence="7 8">
    <location>
        <position position="21"/>
    </location>
    <ligand>
        <name>S-adenosyl-L-methionine</name>
        <dbReference type="ChEBI" id="CHEBI:59789"/>
    </ligand>
</feature>
<keyword evidence="6 7" id="KW-0694">RNA-binding</keyword>
<feature type="binding site" evidence="7 8">
    <location>
        <position position="94"/>
    </location>
    <ligand>
        <name>S-adenosyl-L-methionine</name>
        <dbReference type="ChEBI" id="CHEBI:59789"/>
    </ligand>
</feature>
<protein>
    <recommendedName>
        <fullName evidence="7">Ribosomal RNA small subunit methyltransferase A</fullName>
        <ecNumber evidence="7">2.1.1.182</ecNumber>
    </recommendedName>
    <alternativeName>
        <fullName evidence="7">16S rRNA (adenine(1518)-N(6)/adenine(1519)-N(6))-dimethyltransferase</fullName>
    </alternativeName>
    <alternativeName>
        <fullName evidence="7">16S rRNA dimethyladenosine transferase</fullName>
    </alternativeName>
    <alternativeName>
        <fullName evidence="7">16S rRNA dimethylase</fullName>
    </alternativeName>
    <alternativeName>
        <fullName evidence="7">S-adenosylmethionine-6-N', N'-adenosyl(rRNA) dimethyltransferase</fullName>
    </alternativeName>
</protein>
<dbReference type="EC" id="2.1.1.182" evidence="7"/>
<evidence type="ECO:0000256" key="7">
    <source>
        <dbReference type="HAMAP-Rule" id="MF_00607"/>
    </source>
</evidence>
<dbReference type="GO" id="GO:0003723">
    <property type="term" value="F:RNA binding"/>
    <property type="evidence" value="ECO:0007669"/>
    <property type="project" value="UniProtKB-UniRule"/>
</dbReference>
<gene>
    <name evidence="7" type="primary">rsmA</name>
    <name evidence="7" type="synonym">ksgA</name>
    <name evidence="10" type="ORF">SAMN05444165_5857</name>
</gene>
<feature type="binding site" evidence="7 8">
    <location>
        <position position="19"/>
    </location>
    <ligand>
        <name>S-adenosyl-L-methionine</name>
        <dbReference type="ChEBI" id="CHEBI:59789"/>
    </ligand>
</feature>